<organism evidence="2 3">
    <name type="scientific">Mortierella polycephala</name>
    <dbReference type="NCBI Taxonomy" id="41804"/>
    <lineage>
        <taxon>Eukaryota</taxon>
        <taxon>Fungi</taxon>
        <taxon>Fungi incertae sedis</taxon>
        <taxon>Mucoromycota</taxon>
        <taxon>Mortierellomycotina</taxon>
        <taxon>Mortierellomycetes</taxon>
        <taxon>Mortierellales</taxon>
        <taxon>Mortierellaceae</taxon>
        <taxon>Mortierella</taxon>
    </lineage>
</organism>
<feature type="region of interest" description="Disordered" evidence="1">
    <location>
        <begin position="183"/>
        <end position="217"/>
    </location>
</feature>
<dbReference type="OrthoDB" id="10469748at2759"/>
<evidence type="ECO:0000256" key="1">
    <source>
        <dbReference type="SAM" id="MobiDB-lite"/>
    </source>
</evidence>
<reference evidence="2" key="1">
    <citation type="journal article" date="2020" name="Fungal Divers.">
        <title>Resolving the Mortierellaceae phylogeny through synthesis of multi-gene phylogenetics and phylogenomics.</title>
        <authorList>
            <person name="Vandepol N."/>
            <person name="Liber J."/>
            <person name="Desiro A."/>
            <person name="Na H."/>
            <person name="Kennedy M."/>
            <person name="Barry K."/>
            <person name="Grigoriev I.V."/>
            <person name="Miller A.N."/>
            <person name="O'Donnell K."/>
            <person name="Stajich J.E."/>
            <person name="Bonito G."/>
        </authorList>
    </citation>
    <scope>NUCLEOTIDE SEQUENCE</scope>
    <source>
        <strain evidence="2">KOD948</strain>
    </source>
</reference>
<sequence length="358" mass="38173">SEGGPVQGASASAVRAIAADVPTVPAKRPLCAEDSEAATVAAGASYEDPQKRSRHGEPSGAIAAVAAGMPIVTAVAVDLHTVPEHSAAVSDPHAVTAVAVDKPSVPAKRPLTTDSTTESTTDAIAANEPYPDPQKRLRSAASVATTSAPAIGIIRNKDSARRKKHVMFSLRNKHKEILHFLDEKKREVASEDNAASTPTSSSEGPESAAPEAPSETIDQELEERLQDARHKRKQIDMLAYFKPTSIVATPPVSRSSSASKEVATQDKPKRERRHTTLGWKALESGRRMRRPYPVPHHKNNPAEIEPAATTGSPLSGHKFYLLPFGVDECAYMTARDGVARLGGEWLGPPTKDLHAMVP</sequence>
<feature type="compositionally biased region" description="Low complexity" evidence="1">
    <location>
        <begin position="194"/>
        <end position="216"/>
    </location>
</feature>
<gene>
    <name evidence="2" type="ORF">BG011_002784</name>
</gene>
<feature type="non-terminal residue" evidence="2">
    <location>
        <position position="1"/>
    </location>
</feature>
<dbReference type="Proteomes" id="UP000726737">
    <property type="component" value="Unassembled WGS sequence"/>
</dbReference>
<feature type="region of interest" description="Disordered" evidence="1">
    <location>
        <begin position="289"/>
        <end position="310"/>
    </location>
</feature>
<dbReference type="EMBL" id="JAAAJA010001931">
    <property type="protein sequence ID" value="KAG0245371.1"/>
    <property type="molecule type" value="Genomic_DNA"/>
</dbReference>
<evidence type="ECO:0000313" key="2">
    <source>
        <dbReference type="EMBL" id="KAG0245371.1"/>
    </source>
</evidence>
<feature type="non-terminal residue" evidence="2">
    <location>
        <position position="358"/>
    </location>
</feature>
<name>A0A9P6TUH7_9FUNG</name>
<evidence type="ECO:0000313" key="3">
    <source>
        <dbReference type="Proteomes" id="UP000726737"/>
    </source>
</evidence>
<keyword evidence="3" id="KW-1185">Reference proteome</keyword>
<accession>A0A9P6TUH7</accession>
<feature type="region of interest" description="Disordered" evidence="1">
    <location>
        <begin position="106"/>
        <end position="135"/>
    </location>
</feature>
<feature type="compositionally biased region" description="Low complexity" evidence="1">
    <location>
        <begin position="112"/>
        <end position="122"/>
    </location>
</feature>
<feature type="region of interest" description="Disordered" evidence="1">
    <location>
        <begin position="249"/>
        <end position="272"/>
    </location>
</feature>
<proteinExistence type="predicted"/>
<protein>
    <submittedName>
        <fullName evidence="2">Uncharacterized protein</fullName>
    </submittedName>
</protein>
<dbReference type="AlphaFoldDB" id="A0A9P6TUH7"/>
<feature type="compositionally biased region" description="Basic residues" evidence="1">
    <location>
        <begin position="289"/>
        <end position="299"/>
    </location>
</feature>
<comment type="caution">
    <text evidence="2">The sequence shown here is derived from an EMBL/GenBank/DDBJ whole genome shotgun (WGS) entry which is preliminary data.</text>
</comment>